<dbReference type="PANTHER" id="PTHR36966">
    <property type="entry name" value="REP-ASSOCIATED TYROSINE TRANSPOSASE"/>
    <property type="match status" value="1"/>
</dbReference>
<organism evidence="2 3">
    <name type="scientific">Pseudochryseolinea flava</name>
    <dbReference type="NCBI Taxonomy" id="2059302"/>
    <lineage>
        <taxon>Bacteria</taxon>
        <taxon>Pseudomonadati</taxon>
        <taxon>Bacteroidota</taxon>
        <taxon>Cytophagia</taxon>
        <taxon>Cytophagales</taxon>
        <taxon>Fulvivirgaceae</taxon>
        <taxon>Pseudochryseolinea</taxon>
    </lineage>
</organism>
<evidence type="ECO:0000259" key="1">
    <source>
        <dbReference type="SMART" id="SM01321"/>
    </source>
</evidence>
<name>A0A364XVC8_9BACT</name>
<dbReference type="AlphaFoldDB" id="A0A364XVC8"/>
<protein>
    <submittedName>
        <fullName evidence="2">Transposase</fullName>
    </submittedName>
</protein>
<dbReference type="SUPFAM" id="SSF143422">
    <property type="entry name" value="Transposase IS200-like"/>
    <property type="match status" value="1"/>
</dbReference>
<dbReference type="Gene3D" id="3.30.70.1290">
    <property type="entry name" value="Transposase IS200-like"/>
    <property type="match status" value="1"/>
</dbReference>
<gene>
    <name evidence="2" type="ORF">DQQ10_24950</name>
</gene>
<feature type="domain" description="Transposase IS200-like" evidence="1">
    <location>
        <begin position="8"/>
        <end position="138"/>
    </location>
</feature>
<dbReference type="GO" id="GO:0043565">
    <property type="term" value="F:sequence-specific DNA binding"/>
    <property type="evidence" value="ECO:0007669"/>
    <property type="project" value="TreeGrafter"/>
</dbReference>
<dbReference type="RefSeq" id="WP_112749665.1">
    <property type="nucleotide sequence ID" value="NZ_QMFY01000020.1"/>
</dbReference>
<dbReference type="EMBL" id="QMFY01000020">
    <property type="protein sequence ID" value="RAV98253.1"/>
    <property type="molecule type" value="Genomic_DNA"/>
</dbReference>
<dbReference type="OrthoDB" id="9788881at2"/>
<dbReference type="GO" id="GO:0006313">
    <property type="term" value="P:DNA transposition"/>
    <property type="evidence" value="ECO:0007669"/>
    <property type="project" value="InterPro"/>
</dbReference>
<dbReference type="InterPro" id="IPR036515">
    <property type="entry name" value="Transposase_17_sf"/>
</dbReference>
<reference evidence="2 3" key="1">
    <citation type="submission" date="2018-06" db="EMBL/GenBank/DDBJ databases">
        <title>Chryseolinea flavus sp. nov., a member of the phylum Bacteroidetes isolated from soil.</title>
        <authorList>
            <person name="Li Y."/>
            <person name="Wang J."/>
        </authorList>
    </citation>
    <scope>NUCLEOTIDE SEQUENCE [LARGE SCALE GENOMIC DNA]</scope>
    <source>
        <strain evidence="2 3">SDU1-6</strain>
    </source>
</reference>
<keyword evidence="3" id="KW-1185">Reference proteome</keyword>
<accession>A0A364XVC8</accession>
<dbReference type="NCBIfam" id="NF047646">
    <property type="entry name" value="REP_Tyr_transpos"/>
    <property type="match status" value="1"/>
</dbReference>
<sequence length="174" mass="21121">MTHENYEARRHAEFLTVTCLNWNAVLKDPRVKLIIIDSIRYLTKIGRIRVFAFVIMDNHFHMIWQILGKQERPDVQRDMLKYTSQRILKLLRTENAPLEHLEVNAKDRKYQVWERNSWNIPLWSGPRLWQKINYIHNNPVKAQMCDTCKDYHFSSARFYRYNDRGWDFLTHVDG</sequence>
<proteinExistence type="predicted"/>
<dbReference type="InterPro" id="IPR002686">
    <property type="entry name" value="Transposase_17"/>
</dbReference>
<dbReference type="Proteomes" id="UP000251889">
    <property type="component" value="Unassembled WGS sequence"/>
</dbReference>
<evidence type="ECO:0000313" key="3">
    <source>
        <dbReference type="Proteomes" id="UP000251889"/>
    </source>
</evidence>
<comment type="caution">
    <text evidence="2">The sequence shown here is derived from an EMBL/GenBank/DDBJ whole genome shotgun (WGS) entry which is preliminary data.</text>
</comment>
<dbReference type="SMART" id="SM01321">
    <property type="entry name" value="Y1_Tnp"/>
    <property type="match status" value="1"/>
</dbReference>
<dbReference type="PANTHER" id="PTHR36966:SF1">
    <property type="entry name" value="REP-ASSOCIATED TYROSINE TRANSPOSASE"/>
    <property type="match status" value="1"/>
</dbReference>
<dbReference type="InterPro" id="IPR052715">
    <property type="entry name" value="RAYT_transposase"/>
</dbReference>
<evidence type="ECO:0000313" key="2">
    <source>
        <dbReference type="EMBL" id="RAV98253.1"/>
    </source>
</evidence>
<dbReference type="GO" id="GO:0004803">
    <property type="term" value="F:transposase activity"/>
    <property type="evidence" value="ECO:0007669"/>
    <property type="project" value="InterPro"/>
</dbReference>